<proteinExistence type="predicted"/>
<dbReference type="PANTHER" id="PTHR43244">
    <property type="match status" value="1"/>
</dbReference>
<dbReference type="InterPro" id="IPR050564">
    <property type="entry name" value="F420-G6PD/mer"/>
</dbReference>
<feature type="domain" description="Luciferase-like" evidence="1">
    <location>
        <begin position="18"/>
        <end position="309"/>
    </location>
</feature>
<evidence type="ECO:0000313" key="3">
    <source>
        <dbReference type="Proteomes" id="UP000183561"/>
    </source>
</evidence>
<dbReference type="Gene3D" id="3.20.20.30">
    <property type="entry name" value="Luciferase-like domain"/>
    <property type="match status" value="1"/>
</dbReference>
<evidence type="ECO:0000313" key="2">
    <source>
        <dbReference type="EMBL" id="SEB65159.1"/>
    </source>
</evidence>
<dbReference type="Proteomes" id="UP000183561">
    <property type="component" value="Unassembled WGS sequence"/>
</dbReference>
<name>A0A1H4L307_9NOCA</name>
<keyword evidence="3" id="KW-1185">Reference proteome</keyword>
<dbReference type="EMBL" id="FNSV01000005">
    <property type="protein sequence ID" value="SEB65159.1"/>
    <property type="molecule type" value="Genomic_DNA"/>
</dbReference>
<reference evidence="3" key="1">
    <citation type="submission" date="2016-10" db="EMBL/GenBank/DDBJ databases">
        <authorList>
            <person name="Varghese N."/>
            <person name="Submissions S."/>
        </authorList>
    </citation>
    <scope>NUCLEOTIDE SEQUENCE [LARGE SCALE GENOMIC DNA]</scope>
    <source>
        <strain evidence="3">DSM 44498</strain>
    </source>
</reference>
<accession>A0A1H4L307</accession>
<dbReference type="InterPro" id="IPR011251">
    <property type="entry name" value="Luciferase-like_dom"/>
</dbReference>
<evidence type="ECO:0000259" key="1">
    <source>
        <dbReference type="Pfam" id="PF00296"/>
    </source>
</evidence>
<dbReference type="PANTHER" id="PTHR43244:SF2">
    <property type="entry name" value="CONSERVED HYPOTHETICAL ALANINE AND PROLINE-RICH PROTEIN"/>
    <property type="match status" value="1"/>
</dbReference>
<dbReference type="InterPro" id="IPR019919">
    <property type="entry name" value="Lucif-like_OxRdtase_MSMEG_2256"/>
</dbReference>
<gene>
    <name evidence="2" type="ORF">SAMN04490239_1064</name>
</gene>
<dbReference type="NCBIfam" id="TIGR03617">
    <property type="entry name" value="F420_MSMEG_2256"/>
    <property type="match status" value="1"/>
</dbReference>
<organism evidence="2 3">
    <name type="scientific">Rhodococcus koreensis</name>
    <dbReference type="NCBI Taxonomy" id="99653"/>
    <lineage>
        <taxon>Bacteria</taxon>
        <taxon>Bacillati</taxon>
        <taxon>Actinomycetota</taxon>
        <taxon>Actinomycetes</taxon>
        <taxon>Mycobacteriales</taxon>
        <taxon>Nocardiaceae</taxon>
        <taxon>Rhodococcus</taxon>
    </lineage>
</organism>
<dbReference type="SUPFAM" id="SSF51679">
    <property type="entry name" value="Bacterial luciferase-like"/>
    <property type="match status" value="1"/>
</dbReference>
<dbReference type="GO" id="GO:0016705">
    <property type="term" value="F:oxidoreductase activity, acting on paired donors, with incorporation or reduction of molecular oxygen"/>
    <property type="evidence" value="ECO:0007669"/>
    <property type="project" value="InterPro"/>
</dbReference>
<sequence>MRIAYGLHSGLLNVGVEAARAHSLGFDTLATAEVAHDPFLPLVAAAPSAEGMTLQTRIAVAFARSPMILAGLARDLNVLCGGRFVLGLGTQTKAHITRRFDMSWSGRPATQMRDYISAMRAIWADWEGGGTLAYDSDHYRFSLMTDTFRPGPSNLPAPAVHLAAVGPAMTRLAGEICDGLIPHSFSTPAWFHEVTMPALRDGLDRGSRDRTSISVHCPGFVVVTGADGPTQKDLRAVRQQVAFYGSTPAYGDVLRFHGWAALHEQLHQLSRTSDTDRWKRMADLIDDEVLAAFGVIGSLPEVCTQLVERFGSEIDAVQFNPPSDVTAAEMWTAREILETNTCVESVQRADGAFTS</sequence>
<dbReference type="CDD" id="cd01097">
    <property type="entry name" value="Tetrahydromethanopterin_reductase"/>
    <property type="match status" value="1"/>
</dbReference>
<dbReference type="Pfam" id="PF00296">
    <property type="entry name" value="Bac_luciferase"/>
    <property type="match status" value="1"/>
</dbReference>
<dbReference type="InterPro" id="IPR036661">
    <property type="entry name" value="Luciferase-like_sf"/>
</dbReference>
<protein>
    <submittedName>
        <fullName evidence="2">Probable F420-dependent oxidoreductase, MSMEG_2256 family</fullName>
    </submittedName>
</protein>
<dbReference type="AlphaFoldDB" id="A0A1H4L307"/>